<name>A0A240EHS7_9VIBR</name>
<dbReference type="AlphaFoldDB" id="A0A240EHS7"/>
<dbReference type="RefSeq" id="WP_096993430.1">
    <property type="nucleotide sequence ID" value="NZ_JBHSII010000011.1"/>
</dbReference>
<dbReference type="InterPro" id="IPR036761">
    <property type="entry name" value="TTHA0802/YceI-like_sf"/>
</dbReference>
<gene>
    <name evidence="2" type="ORF">VTH8203_01852</name>
</gene>
<keyword evidence="3" id="KW-1185">Reference proteome</keyword>
<feature type="domain" description="Lipid/polyisoprenoid-binding YceI-like" evidence="1">
    <location>
        <begin position="21"/>
        <end position="190"/>
    </location>
</feature>
<sequence>MIVRMVTILLAFIVVLPAQAEWMLDGNNSSLKFVSTKKNSVSEVHHFSSMTGTISDDGKATVVIDLSSVETNIPIRNERMQTMLFNVAEFAKATITTVVDMSQLNNRQIGGVYSVVNDLTLVLHGVQKTYAAKLTVMRLTENKIAIVSTDPVIVQASDFGLEASIEKLREVAGLPSIATSVPITFIMVYNQK</sequence>
<evidence type="ECO:0000313" key="3">
    <source>
        <dbReference type="Proteomes" id="UP000219336"/>
    </source>
</evidence>
<dbReference type="PIRSF" id="PIRSF029811">
    <property type="entry name" value="UCP029811"/>
    <property type="match status" value="1"/>
</dbReference>
<dbReference type="SMART" id="SM00867">
    <property type="entry name" value="YceI"/>
    <property type="match status" value="1"/>
</dbReference>
<reference evidence="3" key="1">
    <citation type="submission" date="2016-06" db="EMBL/GenBank/DDBJ databases">
        <authorList>
            <person name="Rodrigo-Torres L."/>
            <person name="Arahal R.D."/>
            <person name="Lucena T."/>
        </authorList>
    </citation>
    <scope>NUCLEOTIDE SEQUENCE [LARGE SCALE GENOMIC DNA]</scope>
    <source>
        <strain evidence="3">CECT8203</strain>
    </source>
</reference>
<dbReference type="OrthoDB" id="9793816at2"/>
<dbReference type="PANTHER" id="PTHR34406:SF1">
    <property type="entry name" value="PROTEIN YCEI"/>
    <property type="match status" value="1"/>
</dbReference>
<dbReference type="PANTHER" id="PTHR34406">
    <property type="entry name" value="PROTEIN YCEI"/>
    <property type="match status" value="1"/>
</dbReference>
<dbReference type="Proteomes" id="UP000219336">
    <property type="component" value="Unassembled WGS sequence"/>
</dbReference>
<proteinExistence type="predicted"/>
<protein>
    <submittedName>
        <fullName evidence="2">YceI-like domain protein</fullName>
    </submittedName>
</protein>
<dbReference type="InterPro" id="IPR007372">
    <property type="entry name" value="Lipid/polyisoprenoid-bd_YceI"/>
</dbReference>
<dbReference type="Gene3D" id="2.40.128.110">
    <property type="entry name" value="Lipid/polyisoprenoid-binding, YceI-like"/>
    <property type="match status" value="1"/>
</dbReference>
<dbReference type="Pfam" id="PF04264">
    <property type="entry name" value="YceI"/>
    <property type="match status" value="1"/>
</dbReference>
<accession>A0A240EHS7</accession>
<dbReference type="SUPFAM" id="SSF101874">
    <property type="entry name" value="YceI-like"/>
    <property type="match status" value="1"/>
</dbReference>
<evidence type="ECO:0000313" key="2">
    <source>
        <dbReference type="EMBL" id="SNX48234.1"/>
    </source>
</evidence>
<dbReference type="InterPro" id="IPR027016">
    <property type="entry name" value="UCP029811"/>
</dbReference>
<organism evidence="2 3">
    <name type="scientific">Vibrio thalassae</name>
    <dbReference type="NCBI Taxonomy" id="1243014"/>
    <lineage>
        <taxon>Bacteria</taxon>
        <taxon>Pseudomonadati</taxon>
        <taxon>Pseudomonadota</taxon>
        <taxon>Gammaproteobacteria</taxon>
        <taxon>Vibrionales</taxon>
        <taxon>Vibrionaceae</taxon>
        <taxon>Vibrio</taxon>
    </lineage>
</organism>
<evidence type="ECO:0000259" key="1">
    <source>
        <dbReference type="SMART" id="SM00867"/>
    </source>
</evidence>
<dbReference type="EMBL" id="OANU01000023">
    <property type="protein sequence ID" value="SNX48234.1"/>
    <property type="molecule type" value="Genomic_DNA"/>
</dbReference>